<accession>A0ABN9WKZ1</accession>
<comment type="caution">
    <text evidence="1">The sequence shown here is derived from an EMBL/GenBank/DDBJ whole genome shotgun (WGS) entry which is preliminary data.</text>
</comment>
<feature type="non-terminal residue" evidence="1">
    <location>
        <position position="1"/>
    </location>
</feature>
<keyword evidence="2" id="KW-1185">Reference proteome</keyword>
<evidence type="ECO:0000313" key="1">
    <source>
        <dbReference type="EMBL" id="CAK0887233.1"/>
    </source>
</evidence>
<name>A0ABN9WKZ1_9DINO</name>
<evidence type="ECO:0000313" key="2">
    <source>
        <dbReference type="Proteomes" id="UP001189429"/>
    </source>
</evidence>
<dbReference type="EMBL" id="CAUYUJ010018913">
    <property type="protein sequence ID" value="CAK0887233.1"/>
    <property type="molecule type" value="Genomic_DNA"/>
</dbReference>
<gene>
    <name evidence="1" type="ORF">PCOR1329_LOCUS68348</name>
</gene>
<reference evidence="1" key="1">
    <citation type="submission" date="2023-10" db="EMBL/GenBank/DDBJ databases">
        <authorList>
            <person name="Chen Y."/>
            <person name="Shah S."/>
            <person name="Dougan E. K."/>
            <person name="Thang M."/>
            <person name="Chan C."/>
        </authorList>
    </citation>
    <scope>NUCLEOTIDE SEQUENCE [LARGE SCALE GENOMIC DNA]</scope>
</reference>
<dbReference type="Proteomes" id="UP001189429">
    <property type="component" value="Unassembled WGS sequence"/>
</dbReference>
<feature type="non-terminal residue" evidence="1">
    <location>
        <position position="66"/>
    </location>
</feature>
<proteinExistence type="predicted"/>
<sequence>PCSFPGCEKVSLDRERFCRPHTSSIKAAWEDAKRQGPKSLGEFQELRKKGGDKWIAYLKSYIAACT</sequence>
<protein>
    <submittedName>
        <fullName evidence="1">Uncharacterized protein</fullName>
    </submittedName>
</protein>
<organism evidence="1 2">
    <name type="scientific">Prorocentrum cordatum</name>
    <dbReference type="NCBI Taxonomy" id="2364126"/>
    <lineage>
        <taxon>Eukaryota</taxon>
        <taxon>Sar</taxon>
        <taxon>Alveolata</taxon>
        <taxon>Dinophyceae</taxon>
        <taxon>Prorocentrales</taxon>
        <taxon>Prorocentraceae</taxon>
        <taxon>Prorocentrum</taxon>
    </lineage>
</organism>